<gene>
    <name evidence="2" type="ORF">EV700_1545</name>
</gene>
<keyword evidence="3" id="KW-1185">Reference proteome</keyword>
<dbReference type="InterPro" id="IPR001736">
    <property type="entry name" value="PLipase_D/transphosphatidylase"/>
</dbReference>
<dbReference type="Gene3D" id="3.30.870.10">
    <property type="entry name" value="Endonuclease Chain A"/>
    <property type="match status" value="1"/>
</dbReference>
<dbReference type="GO" id="GO:0006793">
    <property type="term" value="P:phosphorus metabolic process"/>
    <property type="evidence" value="ECO:0007669"/>
    <property type="project" value="UniProtKB-ARBA"/>
</dbReference>
<dbReference type="EMBL" id="SHKX01000011">
    <property type="protein sequence ID" value="RZU47152.1"/>
    <property type="molecule type" value="Genomic_DNA"/>
</dbReference>
<name>A0A4Q7Z9E3_9GAMM</name>
<reference evidence="2 3" key="1">
    <citation type="submission" date="2019-02" db="EMBL/GenBank/DDBJ databases">
        <title>Genomic Encyclopedia of Type Strains, Phase IV (KMG-IV): sequencing the most valuable type-strain genomes for metagenomic binning, comparative biology and taxonomic classification.</title>
        <authorList>
            <person name="Goeker M."/>
        </authorList>
    </citation>
    <scope>NUCLEOTIDE SEQUENCE [LARGE SCALE GENOMIC DNA]</scope>
    <source>
        <strain evidence="2 3">DSM 105135</strain>
    </source>
</reference>
<organism evidence="2 3">
    <name type="scientific">Fluviicoccus keumensis</name>
    <dbReference type="NCBI Taxonomy" id="1435465"/>
    <lineage>
        <taxon>Bacteria</taxon>
        <taxon>Pseudomonadati</taxon>
        <taxon>Pseudomonadota</taxon>
        <taxon>Gammaproteobacteria</taxon>
        <taxon>Moraxellales</taxon>
        <taxon>Moraxellaceae</taxon>
        <taxon>Fluviicoccus</taxon>
    </lineage>
</organism>
<evidence type="ECO:0000313" key="3">
    <source>
        <dbReference type="Proteomes" id="UP000292423"/>
    </source>
</evidence>
<evidence type="ECO:0000313" key="2">
    <source>
        <dbReference type="EMBL" id="RZU47152.1"/>
    </source>
</evidence>
<dbReference type="Proteomes" id="UP000292423">
    <property type="component" value="Unassembled WGS sequence"/>
</dbReference>
<dbReference type="SUPFAM" id="SSF56024">
    <property type="entry name" value="Phospholipase D/nuclease"/>
    <property type="match status" value="1"/>
</dbReference>
<evidence type="ECO:0000259" key="1">
    <source>
        <dbReference type="PROSITE" id="PS50035"/>
    </source>
</evidence>
<protein>
    <submittedName>
        <fullName evidence="2">HKD family nuclease</fullName>
    </submittedName>
</protein>
<proteinExistence type="predicted"/>
<dbReference type="CDD" id="cd09117">
    <property type="entry name" value="PLDc_Bfil_DEXD_like"/>
    <property type="match status" value="1"/>
</dbReference>
<sequence>MLIHGTQYFDELKDALTKAKQASLAVAFWGSGAARLFNEWRGNSLRIICNLASGGTNPNAIRELRKLANIEIRHLSDLHAKLVLTDSRLILGSANVSANGLGLELDEMVGWREAGISTKDVTQRQSASVWFEQQWQEAQLVTDADLDAASAVWQRRRQARPRLNLGQSLIEQPPHVLRDRPIYLAVFRQYASDRARQELEQVKQAIVEEQPESRLLARLEVFEGWDERDLMADPESTLIQVYWGSRGRVLIHDVVRPVPELQSFYIDQDENEKIMLDFMVKQNAVGPWSFNRDDRLRLIEQVRPWLELNGPEIGEGRCYPFYEFRQWELDNHV</sequence>
<feature type="domain" description="PLD phosphodiesterase" evidence="1">
    <location>
        <begin position="74"/>
        <end position="100"/>
    </location>
</feature>
<dbReference type="PROSITE" id="PS50035">
    <property type="entry name" value="PLD"/>
    <property type="match status" value="1"/>
</dbReference>
<dbReference type="GO" id="GO:0003824">
    <property type="term" value="F:catalytic activity"/>
    <property type="evidence" value="ECO:0007669"/>
    <property type="project" value="InterPro"/>
</dbReference>
<comment type="caution">
    <text evidence="2">The sequence shown here is derived from an EMBL/GenBank/DDBJ whole genome shotgun (WGS) entry which is preliminary data.</text>
</comment>
<dbReference type="RefSeq" id="WP_165391375.1">
    <property type="nucleotide sequence ID" value="NZ_SHKX01000011.1"/>
</dbReference>
<dbReference type="AlphaFoldDB" id="A0A4Q7Z9E3"/>
<accession>A0A4Q7Z9E3</accession>